<dbReference type="InterPro" id="IPR039279">
    <property type="entry name" value="QRT3-like"/>
</dbReference>
<dbReference type="CDD" id="cd23668">
    <property type="entry name" value="GH55_beta13glucanase-like"/>
    <property type="match status" value="1"/>
</dbReference>
<gene>
    <name evidence="4" type="ORF">C8A00DRAFT_38541</name>
</gene>
<evidence type="ECO:0000313" key="5">
    <source>
        <dbReference type="Proteomes" id="UP001302745"/>
    </source>
</evidence>
<evidence type="ECO:0000256" key="1">
    <source>
        <dbReference type="SAM" id="MobiDB-lite"/>
    </source>
</evidence>
<dbReference type="Proteomes" id="UP001302745">
    <property type="component" value="Unassembled WGS sequence"/>
</dbReference>
<feature type="compositionally biased region" description="Low complexity" evidence="1">
    <location>
        <begin position="1575"/>
        <end position="1589"/>
    </location>
</feature>
<feature type="compositionally biased region" description="Polar residues" evidence="1">
    <location>
        <begin position="556"/>
        <end position="571"/>
    </location>
</feature>
<evidence type="ECO:0000256" key="2">
    <source>
        <dbReference type="SAM" id="SignalP"/>
    </source>
</evidence>
<reference evidence="4" key="2">
    <citation type="submission" date="2023-05" db="EMBL/GenBank/DDBJ databases">
        <authorList>
            <consortium name="Lawrence Berkeley National Laboratory"/>
            <person name="Steindorff A."/>
            <person name="Hensen N."/>
            <person name="Bonometti L."/>
            <person name="Westerberg I."/>
            <person name="Brannstrom I.O."/>
            <person name="Guillou S."/>
            <person name="Cros-Aarteil S."/>
            <person name="Calhoun S."/>
            <person name="Haridas S."/>
            <person name="Kuo A."/>
            <person name="Mondo S."/>
            <person name="Pangilinan J."/>
            <person name="Riley R."/>
            <person name="Labutti K."/>
            <person name="Andreopoulos B."/>
            <person name="Lipzen A."/>
            <person name="Chen C."/>
            <person name="Yanf M."/>
            <person name="Daum C."/>
            <person name="Ng V."/>
            <person name="Clum A."/>
            <person name="Ohm R."/>
            <person name="Martin F."/>
            <person name="Silar P."/>
            <person name="Natvig D."/>
            <person name="Lalanne C."/>
            <person name="Gautier V."/>
            <person name="Ament-Velasquez S.L."/>
            <person name="Kruys A."/>
            <person name="Hutchinson M.I."/>
            <person name="Powell A.J."/>
            <person name="Barry K."/>
            <person name="Miller A.N."/>
            <person name="Grigoriev I.V."/>
            <person name="Debuchy R."/>
            <person name="Gladieux P."/>
            <person name="Thoren M.H."/>
            <person name="Johannesson H."/>
        </authorList>
    </citation>
    <scope>NUCLEOTIDE SEQUENCE</scope>
    <source>
        <strain evidence="4">CBS 538.74</strain>
    </source>
</reference>
<feature type="region of interest" description="Disordered" evidence="1">
    <location>
        <begin position="1454"/>
        <end position="1475"/>
    </location>
</feature>
<organism evidence="4 5">
    <name type="scientific">Chaetomidium leptoderma</name>
    <dbReference type="NCBI Taxonomy" id="669021"/>
    <lineage>
        <taxon>Eukaryota</taxon>
        <taxon>Fungi</taxon>
        <taxon>Dikarya</taxon>
        <taxon>Ascomycota</taxon>
        <taxon>Pezizomycotina</taxon>
        <taxon>Sordariomycetes</taxon>
        <taxon>Sordariomycetidae</taxon>
        <taxon>Sordariales</taxon>
        <taxon>Chaetomiaceae</taxon>
        <taxon>Chaetomidium</taxon>
    </lineage>
</organism>
<dbReference type="Pfam" id="PF12708">
    <property type="entry name" value="Pect-lyase_RHGA_epim"/>
    <property type="match status" value="2"/>
</dbReference>
<feature type="region of interest" description="Disordered" evidence="1">
    <location>
        <begin position="326"/>
        <end position="349"/>
    </location>
</feature>
<evidence type="ECO:0000259" key="3">
    <source>
        <dbReference type="Pfam" id="PF12708"/>
    </source>
</evidence>
<dbReference type="PANTHER" id="PTHR33928:SF2">
    <property type="entry name" value="PECTATE LYASE SUPERFAMILY PROTEIN DOMAIN-CONTAINING PROTEIN-RELATED"/>
    <property type="match status" value="1"/>
</dbReference>
<reference evidence="4" key="1">
    <citation type="journal article" date="2023" name="Mol. Phylogenet. Evol.">
        <title>Genome-scale phylogeny and comparative genomics of the fungal order Sordariales.</title>
        <authorList>
            <person name="Hensen N."/>
            <person name="Bonometti L."/>
            <person name="Westerberg I."/>
            <person name="Brannstrom I.O."/>
            <person name="Guillou S."/>
            <person name="Cros-Aarteil S."/>
            <person name="Calhoun S."/>
            <person name="Haridas S."/>
            <person name="Kuo A."/>
            <person name="Mondo S."/>
            <person name="Pangilinan J."/>
            <person name="Riley R."/>
            <person name="LaButti K."/>
            <person name="Andreopoulos B."/>
            <person name="Lipzen A."/>
            <person name="Chen C."/>
            <person name="Yan M."/>
            <person name="Daum C."/>
            <person name="Ng V."/>
            <person name="Clum A."/>
            <person name="Steindorff A."/>
            <person name="Ohm R.A."/>
            <person name="Martin F."/>
            <person name="Silar P."/>
            <person name="Natvig D.O."/>
            <person name="Lalanne C."/>
            <person name="Gautier V."/>
            <person name="Ament-Velasquez S.L."/>
            <person name="Kruys A."/>
            <person name="Hutchinson M.I."/>
            <person name="Powell A.J."/>
            <person name="Barry K."/>
            <person name="Miller A.N."/>
            <person name="Grigoriev I.V."/>
            <person name="Debuchy R."/>
            <person name="Gladieux P."/>
            <person name="Hiltunen Thoren M."/>
            <person name="Johannesson H."/>
        </authorList>
    </citation>
    <scope>NUCLEOTIDE SEQUENCE</scope>
    <source>
        <strain evidence="4">CBS 538.74</strain>
    </source>
</reference>
<keyword evidence="4" id="KW-0456">Lyase</keyword>
<keyword evidence="5" id="KW-1185">Reference proteome</keyword>
<feature type="region of interest" description="Disordered" evidence="1">
    <location>
        <begin position="487"/>
        <end position="526"/>
    </location>
</feature>
<feature type="chain" id="PRO_5042819953" evidence="2">
    <location>
        <begin position="26"/>
        <end position="1724"/>
    </location>
</feature>
<dbReference type="Gene3D" id="2.160.20.10">
    <property type="entry name" value="Single-stranded right-handed beta-helix, Pectin lyase-like"/>
    <property type="match status" value="2"/>
</dbReference>
<dbReference type="PANTHER" id="PTHR33928">
    <property type="entry name" value="POLYGALACTURONASE QRT3"/>
    <property type="match status" value="1"/>
</dbReference>
<feature type="region of interest" description="Disordered" evidence="1">
    <location>
        <begin position="552"/>
        <end position="574"/>
    </location>
</feature>
<feature type="domain" description="Rhamnogalacturonase A/B/Epimerase-like pectate lyase" evidence="3">
    <location>
        <begin position="603"/>
        <end position="828"/>
    </location>
</feature>
<dbReference type="SUPFAM" id="SSF51126">
    <property type="entry name" value="Pectin lyase-like"/>
    <property type="match status" value="2"/>
</dbReference>
<comment type="caution">
    <text evidence="4">The sequence shown here is derived from an EMBL/GenBank/DDBJ whole genome shotgun (WGS) entry which is preliminary data.</text>
</comment>
<sequence length="1724" mass="184302">MALLFLRHAMWLVVALLALDPSSRAAAQYLQNFVPVRISDPTTNPPTLYDGYKYRATPDNAVAYRNVIDTRAERITIYYNCHYMTNICQNEKNFRATARGQALHPGTTIPAGMYTYDFDSGNTVAGDAKTHQYYRRQASCPDGWKDSHTCPEPAGQQILWRHDGPWGSTAVEPSATDNTIEHERNAQGQVTRYSQLRYSCDEFPPATWVEGGNGWDRTTPANTFCAGLSCIAPGSTNGGVPVKAEQNWQGQAHLELRILLLHYIDRRNAEFQWHNPHQPQRDVAFFDFAAFDMGPDGYAATVFCSDDTAGVDDDFSFITQAKREETPANEFNNPDEPARTPRLLPGRTNLTPEQTYQRMLAGHGRRIDIPADVNGSTVAKRGLLGGLGGIEMRAAGFSADLSGRMTTPHSGDPSRAIIPKAVPKRQVTSRSSWNSTDGKPLLKTASAADLARARSIVADAIAASAERNKARLANAARNQYRLKPGTVIGGAATAPNNNNNNNNNNNSKRRGRRRDQNGGSDGAAPPRLLAITDEIAWAAALVAEAEAVAPPGGVNSGTTHPVPSNSSSSGVKRQAPVRGAYWMETIARRGTVPWGDDPAYKVFRNVFDYGATGNGVTDDTAAIKAAMNDGRRCGEKCNGSTTKNAIVYLPPGTYLVSSTIPLPFGTQVIGDVLNRPLIIASSSFVGLGVLSTDEYTGGGTGPDGGDQQWYINTANFYRQIRNVIIDVRNAPATEFTACLHYQVAQATSLQNVELRAGPGSKGMYAENGSGGQISDVVFSGGDVGLYGGTQQFTAQRLRFDGCDTAVHVFWDWGWVWKSVTMTNVNVGFRFVAKDPSGSIGSASVIDSSFTNVGTAVLVSPPSAAVGSRSTGLVLENVALSGVPAVVADTSGTTHLSGAGQSLVDHWVLGPVYAGSASARSFSMGGKVGRYRRDGGLVDSSGNYFERPKPQYEDRGVGDFVHIKDFGAVGDGVTDDTAAVQSALYSSQGKILFVDAGSYILTDTVVVPAGVKMVGETWSQFVAFGPAFSDANNPKVMVRVGAIPGQVGNVEMQDLFFTTKGPTAGAVLVEWNMAADAKGSAALWDCHVRIGGATGTGLTPAECPALTSGIAPGCNAASLMMHLKPGASGYFENMWLWVADHMIDDPDLGDANNNMVQNSVYAARGFLIESTAPVWLYATASEHAVYYQYNFHNASNIFTTMIQTESPYYQPTPPPPAPFTSAVGKFPGDPDYTCAPGEFNGCDESWGVIMRGCEDILIASAGLYSWFSTYAQACIDGQACQKAMMLLQGNHASVRIQNLVTIGTKYMAVMEGQGILATDNLNVDAHPFWSQISILDVASDGAQFNDVVWVHPDIWNMDEPEFSCAPPCRVKLPPYTGATSVVNFPLMTVSQDAWTSTITVPPMTLSKLGFEIMTLGEGGAGAGGGGLKRRTAFGSVWPVPATTSNWPVVVYRGPDGKSSTASPTGAFPTPPPSIGPGAAPPQMGAWPAQALVARAAAVDPNAEIADKARDWLCRQAALNPSFWDMDLVTDCPGYGGPGSGGDGFGWGLGWGWDVPEITGNATSQGELVLCELPETSTTATTSATPTRTTPTPTPTPTKNRADPNTNKIHCFNSGQKMSNIRLQNGRNSACNMLAMQAGVSGRKRAGGELQGPFLVDNTLTLSGSEEIHWTFEVKEGCAWTFDFDECLRYLKTPVDSCDCGGENGKQGGYGSNNCLSWMFDPNKSW</sequence>
<name>A0AAN6VCK4_9PEZI</name>
<proteinExistence type="predicted"/>
<dbReference type="InterPro" id="IPR011050">
    <property type="entry name" value="Pectin_lyase_fold/virulence"/>
</dbReference>
<keyword evidence="2" id="KW-0732">Signal</keyword>
<feature type="compositionally biased region" description="Low complexity" evidence="1">
    <location>
        <begin position="496"/>
        <end position="506"/>
    </location>
</feature>
<dbReference type="InterPro" id="IPR024535">
    <property type="entry name" value="RHGA/B-epi-like_pectate_lyase"/>
</dbReference>
<evidence type="ECO:0000313" key="4">
    <source>
        <dbReference type="EMBL" id="KAK4148872.1"/>
    </source>
</evidence>
<accession>A0AAN6VCK4</accession>
<dbReference type="GO" id="GO:0016829">
    <property type="term" value="F:lyase activity"/>
    <property type="evidence" value="ECO:0007669"/>
    <property type="project" value="UniProtKB-KW"/>
</dbReference>
<feature type="signal peptide" evidence="2">
    <location>
        <begin position="1"/>
        <end position="25"/>
    </location>
</feature>
<dbReference type="GO" id="GO:0004650">
    <property type="term" value="F:polygalacturonase activity"/>
    <property type="evidence" value="ECO:0007669"/>
    <property type="project" value="InterPro"/>
</dbReference>
<feature type="domain" description="Rhamnogalacturonase A/B/Epimerase-like pectate lyase" evidence="3">
    <location>
        <begin position="959"/>
        <end position="1019"/>
    </location>
</feature>
<feature type="region of interest" description="Disordered" evidence="1">
    <location>
        <begin position="1575"/>
        <end position="1604"/>
    </location>
</feature>
<dbReference type="FunFam" id="2.160.20.10:FF:000043">
    <property type="entry name" value="Exo-beta-1,3-glucanase, putative"/>
    <property type="match status" value="1"/>
</dbReference>
<protein>
    <submittedName>
        <fullName evidence="4">Pectate lyase superfamily protein-domain-containing protein</fullName>
    </submittedName>
</protein>
<dbReference type="InterPro" id="IPR012334">
    <property type="entry name" value="Pectin_lyas_fold"/>
</dbReference>
<dbReference type="EMBL" id="MU857242">
    <property type="protein sequence ID" value="KAK4148872.1"/>
    <property type="molecule type" value="Genomic_DNA"/>
</dbReference>